<name>A0A843WKG5_COLES</name>
<dbReference type="SMART" id="SM00220">
    <property type="entry name" value="S_TKc"/>
    <property type="match status" value="1"/>
</dbReference>
<dbReference type="InterPro" id="IPR050528">
    <property type="entry name" value="L-type_Lectin-RKs"/>
</dbReference>
<dbReference type="InterPro" id="IPR008271">
    <property type="entry name" value="Ser/Thr_kinase_AS"/>
</dbReference>
<dbReference type="InterPro" id="IPR000719">
    <property type="entry name" value="Prot_kinase_dom"/>
</dbReference>
<dbReference type="OrthoDB" id="688481at2759"/>
<evidence type="ECO:0000313" key="5">
    <source>
        <dbReference type="Proteomes" id="UP000652761"/>
    </source>
</evidence>
<dbReference type="PROSITE" id="PS50011">
    <property type="entry name" value="PROTEIN_KINASE_DOM"/>
    <property type="match status" value="1"/>
</dbReference>
<dbReference type="AlphaFoldDB" id="A0A843WKG5"/>
<protein>
    <recommendedName>
        <fullName evidence="3">Protein kinase domain-containing protein</fullName>
    </recommendedName>
</protein>
<dbReference type="GO" id="GO:0004672">
    <property type="term" value="F:protein kinase activity"/>
    <property type="evidence" value="ECO:0007669"/>
    <property type="project" value="InterPro"/>
</dbReference>
<dbReference type="Proteomes" id="UP000652761">
    <property type="component" value="Unassembled WGS sequence"/>
</dbReference>
<evidence type="ECO:0000259" key="3">
    <source>
        <dbReference type="PROSITE" id="PS50011"/>
    </source>
</evidence>
<sequence>MLNGSLDKHLFNAPPGYHLPWHCRYRVLNGVVSALHYLHNEYDQKVVHRDLKASNIMLDADFNPRLGDFGLARAIDNERTSYAEVELDGVPGTMGYIAPECFHTGKATRESDVFGFGAVVLEVVCGRRPRCDIGGFRFLADWVWELHRLGTILNAVDQKLGSDYVGEEAERMLLLGLACSHPNPGDRPKTQQIVQIISGSVPPPQVPAFRPAFVWPSATISIDDLGDETTTTTSSNMAERASSLYGPAGMYTTQFTSIDTVELSMPR</sequence>
<evidence type="ECO:0000256" key="2">
    <source>
        <dbReference type="ARBA" id="ARBA00022840"/>
    </source>
</evidence>
<dbReference type="InterPro" id="IPR011009">
    <property type="entry name" value="Kinase-like_dom_sf"/>
</dbReference>
<dbReference type="SUPFAM" id="SSF56112">
    <property type="entry name" value="Protein kinase-like (PK-like)"/>
    <property type="match status" value="1"/>
</dbReference>
<dbReference type="EMBL" id="NMUH01003002">
    <property type="protein sequence ID" value="MQM03260.1"/>
    <property type="molecule type" value="Genomic_DNA"/>
</dbReference>
<keyword evidence="1" id="KW-0547">Nucleotide-binding</keyword>
<gene>
    <name evidence="4" type="ORF">Taro_036038</name>
</gene>
<keyword evidence="5" id="KW-1185">Reference proteome</keyword>
<keyword evidence="2" id="KW-0067">ATP-binding</keyword>
<proteinExistence type="predicted"/>
<dbReference type="PANTHER" id="PTHR27007">
    <property type="match status" value="1"/>
</dbReference>
<organism evidence="4 5">
    <name type="scientific">Colocasia esculenta</name>
    <name type="common">Wild taro</name>
    <name type="synonym">Arum esculentum</name>
    <dbReference type="NCBI Taxonomy" id="4460"/>
    <lineage>
        <taxon>Eukaryota</taxon>
        <taxon>Viridiplantae</taxon>
        <taxon>Streptophyta</taxon>
        <taxon>Embryophyta</taxon>
        <taxon>Tracheophyta</taxon>
        <taxon>Spermatophyta</taxon>
        <taxon>Magnoliopsida</taxon>
        <taxon>Liliopsida</taxon>
        <taxon>Araceae</taxon>
        <taxon>Aroideae</taxon>
        <taxon>Colocasieae</taxon>
        <taxon>Colocasia</taxon>
    </lineage>
</organism>
<dbReference type="GO" id="GO:0005524">
    <property type="term" value="F:ATP binding"/>
    <property type="evidence" value="ECO:0007669"/>
    <property type="project" value="UniProtKB-KW"/>
</dbReference>
<feature type="domain" description="Protein kinase" evidence="3">
    <location>
        <begin position="1"/>
        <end position="209"/>
    </location>
</feature>
<comment type="caution">
    <text evidence="4">The sequence shown here is derived from an EMBL/GenBank/DDBJ whole genome shotgun (WGS) entry which is preliminary data.</text>
</comment>
<dbReference type="FunFam" id="1.10.510.10:FF:000444">
    <property type="entry name" value="probable L-type lectin-domain containing receptor kinase S.5"/>
    <property type="match status" value="1"/>
</dbReference>
<reference evidence="4" key="1">
    <citation type="submission" date="2017-07" db="EMBL/GenBank/DDBJ databases">
        <title>Taro Niue Genome Assembly and Annotation.</title>
        <authorList>
            <person name="Atibalentja N."/>
            <person name="Keating K."/>
            <person name="Fields C.J."/>
        </authorList>
    </citation>
    <scope>NUCLEOTIDE SEQUENCE</scope>
    <source>
        <strain evidence="4">Niue_2</strain>
        <tissue evidence="4">Leaf</tissue>
    </source>
</reference>
<dbReference type="Pfam" id="PF00069">
    <property type="entry name" value="Pkinase"/>
    <property type="match status" value="1"/>
</dbReference>
<evidence type="ECO:0000313" key="4">
    <source>
        <dbReference type="EMBL" id="MQM03260.1"/>
    </source>
</evidence>
<dbReference type="PROSITE" id="PS00108">
    <property type="entry name" value="PROTEIN_KINASE_ST"/>
    <property type="match status" value="1"/>
</dbReference>
<accession>A0A843WKG5</accession>
<dbReference type="Gene3D" id="1.10.510.10">
    <property type="entry name" value="Transferase(Phosphotransferase) domain 1"/>
    <property type="match status" value="1"/>
</dbReference>
<evidence type="ECO:0000256" key="1">
    <source>
        <dbReference type="ARBA" id="ARBA00022741"/>
    </source>
</evidence>